<protein>
    <recommendedName>
        <fullName evidence="1">PilZ domain-containing protein</fullName>
    </recommendedName>
</protein>
<accession>A0A3B0VAK4</accession>
<dbReference type="EMBL" id="UOEX01000207">
    <property type="protein sequence ID" value="VAW37293.1"/>
    <property type="molecule type" value="Genomic_DNA"/>
</dbReference>
<proteinExistence type="predicted"/>
<organism evidence="2">
    <name type="scientific">hydrothermal vent metagenome</name>
    <dbReference type="NCBI Taxonomy" id="652676"/>
    <lineage>
        <taxon>unclassified sequences</taxon>
        <taxon>metagenomes</taxon>
        <taxon>ecological metagenomes</taxon>
    </lineage>
</organism>
<evidence type="ECO:0000313" key="2">
    <source>
        <dbReference type="EMBL" id="VAW37293.1"/>
    </source>
</evidence>
<dbReference type="Pfam" id="PF07238">
    <property type="entry name" value="PilZ"/>
    <property type="match status" value="1"/>
</dbReference>
<dbReference type="GO" id="GO:0035438">
    <property type="term" value="F:cyclic-di-GMP binding"/>
    <property type="evidence" value="ECO:0007669"/>
    <property type="project" value="InterPro"/>
</dbReference>
<evidence type="ECO:0000259" key="1">
    <source>
        <dbReference type="Pfam" id="PF07238"/>
    </source>
</evidence>
<reference evidence="2" key="1">
    <citation type="submission" date="2018-06" db="EMBL/GenBank/DDBJ databases">
        <authorList>
            <person name="Zhirakovskaya E."/>
        </authorList>
    </citation>
    <scope>NUCLEOTIDE SEQUENCE</scope>
</reference>
<name>A0A3B0VAK4_9ZZZZ</name>
<sequence length="98" mass="10952">MDIAHEKRHNTRTPCNEEISFTMPVDNGKTAVGQARIMDISATGMGIVCDLPLNKDQTIYFTPNQPDWELPPKGIVIWSYKEAKGCRAGLEFILSEAK</sequence>
<feature type="domain" description="PilZ" evidence="1">
    <location>
        <begin position="6"/>
        <end position="92"/>
    </location>
</feature>
<dbReference type="InterPro" id="IPR009875">
    <property type="entry name" value="PilZ_domain"/>
</dbReference>
<dbReference type="SUPFAM" id="SSF141371">
    <property type="entry name" value="PilZ domain-like"/>
    <property type="match status" value="1"/>
</dbReference>
<gene>
    <name evidence="2" type="ORF">MNBD_DELTA03-1686</name>
</gene>
<dbReference type="AlphaFoldDB" id="A0A3B0VAK4"/>